<dbReference type="PANTHER" id="PTHR45651:SF11">
    <property type="entry name" value="CYCLIC NUCLEOTIDE-GATED ION CHANNEL 20, CHLOROPLASTIC-RELATED"/>
    <property type="match status" value="1"/>
</dbReference>
<dbReference type="PANTHER" id="PTHR45651">
    <property type="entry name" value="CYCLIC NUCLEOTIDE-GATED ION CHANNEL 15-RELATED-RELATED"/>
    <property type="match status" value="1"/>
</dbReference>
<accession>A0ABU6TLJ0</accession>
<dbReference type="InterPro" id="IPR000595">
    <property type="entry name" value="cNMP-bd_dom"/>
</dbReference>
<dbReference type="SUPFAM" id="SSF51206">
    <property type="entry name" value="cAMP-binding domain-like"/>
    <property type="match status" value="1"/>
</dbReference>
<keyword evidence="1" id="KW-1071">Ligand-gated ion channel</keyword>
<comment type="caution">
    <text evidence="4">The sequence shown here is derived from an EMBL/GenBank/DDBJ whole genome shotgun (WGS) entry which is preliminary data.</text>
</comment>
<reference evidence="4 5" key="1">
    <citation type="journal article" date="2023" name="Plants (Basel)">
        <title>Bridging the Gap: Combining Genomics and Transcriptomics Approaches to Understand Stylosanthes scabra, an Orphan Legume from the Brazilian Caatinga.</title>
        <authorList>
            <person name="Ferreira-Neto J.R.C."/>
            <person name="da Silva M.D."/>
            <person name="Binneck E."/>
            <person name="de Melo N.F."/>
            <person name="da Silva R.H."/>
            <person name="de Melo A.L.T.M."/>
            <person name="Pandolfi V."/>
            <person name="Bustamante F.O."/>
            <person name="Brasileiro-Vidal A.C."/>
            <person name="Benko-Iseppon A.M."/>
        </authorList>
    </citation>
    <scope>NUCLEOTIDE SEQUENCE [LARGE SCALE GENOMIC DNA]</scope>
    <source>
        <tissue evidence="4">Leaves</tissue>
    </source>
</reference>
<keyword evidence="1" id="KW-0406">Ion transport</keyword>
<gene>
    <name evidence="4" type="ORF">PIB30_056594</name>
</gene>
<dbReference type="PROSITE" id="PS50042">
    <property type="entry name" value="CNMP_BINDING_3"/>
    <property type="match status" value="1"/>
</dbReference>
<dbReference type="InterPro" id="IPR014710">
    <property type="entry name" value="RmlC-like_jellyroll"/>
</dbReference>
<evidence type="ECO:0000313" key="5">
    <source>
        <dbReference type="Proteomes" id="UP001341840"/>
    </source>
</evidence>
<feature type="domain" description="Cyclic nucleotide-binding" evidence="3">
    <location>
        <begin position="1"/>
        <end position="72"/>
    </location>
</feature>
<proteinExistence type="predicted"/>
<evidence type="ECO:0000259" key="3">
    <source>
        <dbReference type="PROSITE" id="PS50042"/>
    </source>
</evidence>
<keyword evidence="2" id="KW-0407">Ion channel</keyword>
<dbReference type="InterPro" id="IPR018490">
    <property type="entry name" value="cNMP-bd_dom_sf"/>
</dbReference>
<protein>
    <recommendedName>
        <fullName evidence="3">Cyclic nucleotide-binding domain-containing protein</fullName>
    </recommendedName>
</protein>
<dbReference type="Proteomes" id="UP001341840">
    <property type="component" value="Unassembled WGS sequence"/>
</dbReference>
<dbReference type="Gene3D" id="2.60.120.10">
    <property type="entry name" value="Jelly Rolls"/>
    <property type="match status" value="1"/>
</dbReference>
<sequence length="137" mass="15713">MSKPILDAICAKLKWKMYLPRSKVMYPGDLINMMIFIVHGRVEIKDSGGIRFYISHGDTYGEELLLWCLRRSLRGISTGVGGSKVKTVMEAVGRQRKGGTASEGWQQQWQDERDGNGWGLWTEKWEESKVAVRLCRY</sequence>
<evidence type="ECO:0000313" key="4">
    <source>
        <dbReference type="EMBL" id="MED6148823.1"/>
    </source>
</evidence>
<evidence type="ECO:0000256" key="1">
    <source>
        <dbReference type="ARBA" id="ARBA00023286"/>
    </source>
</evidence>
<dbReference type="EMBL" id="JASCZI010091075">
    <property type="protein sequence ID" value="MED6148823.1"/>
    <property type="molecule type" value="Genomic_DNA"/>
</dbReference>
<evidence type="ECO:0000256" key="2">
    <source>
        <dbReference type="ARBA" id="ARBA00023303"/>
    </source>
</evidence>
<keyword evidence="1" id="KW-0813">Transport</keyword>
<organism evidence="4 5">
    <name type="scientific">Stylosanthes scabra</name>
    <dbReference type="NCBI Taxonomy" id="79078"/>
    <lineage>
        <taxon>Eukaryota</taxon>
        <taxon>Viridiplantae</taxon>
        <taxon>Streptophyta</taxon>
        <taxon>Embryophyta</taxon>
        <taxon>Tracheophyta</taxon>
        <taxon>Spermatophyta</taxon>
        <taxon>Magnoliopsida</taxon>
        <taxon>eudicotyledons</taxon>
        <taxon>Gunneridae</taxon>
        <taxon>Pentapetalae</taxon>
        <taxon>rosids</taxon>
        <taxon>fabids</taxon>
        <taxon>Fabales</taxon>
        <taxon>Fabaceae</taxon>
        <taxon>Papilionoideae</taxon>
        <taxon>50 kb inversion clade</taxon>
        <taxon>dalbergioids sensu lato</taxon>
        <taxon>Dalbergieae</taxon>
        <taxon>Pterocarpus clade</taxon>
        <taxon>Stylosanthes</taxon>
    </lineage>
</organism>
<dbReference type="CDD" id="cd00038">
    <property type="entry name" value="CAP_ED"/>
    <property type="match status" value="1"/>
</dbReference>
<keyword evidence="5" id="KW-1185">Reference proteome</keyword>
<name>A0ABU6TLJ0_9FABA</name>